<sequence>MTFNTHLREIKIRLSYIFLLSFPCTFVCSYRFSEQIFRLLAKPLEHAWLLKSHPGSKESAAVEASSSWGMLRQPEGVPWRLATEIGNANDLAATTPFCQEAGTFWASVNGEEPHTATTQCNTTPFHFIYTELTEGFFTYFRVSLYVTLYLLVFLTAYQVWLAIKPGLYFHEKSSLKVFIVLCMLLFVTNAAITYFCILPSACKFFLSFSSTAPASTTSSCPEMLETAGSKPQIHLEARIYSYVSFIFGLFFWCNFIFQFPVLVTLAVRLRLVDENLIIRNRRASYAWVIALTGLSAAVDAASQLLIVACIFFLYEVTAIFILFSHEVRSRRRLLTT</sequence>
<dbReference type="GO" id="GO:0065002">
    <property type="term" value="P:intracellular protein transmembrane transport"/>
    <property type="evidence" value="ECO:0007669"/>
    <property type="project" value="TreeGrafter"/>
</dbReference>
<feature type="transmembrane region" description="Helical" evidence="6">
    <location>
        <begin position="239"/>
        <end position="263"/>
    </location>
</feature>
<comment type="subcellular location">
    <subcellularLocation>
        <location evidence="1">Membrane</location>
        <topology evidence="1">Multi-pass membrane protein</topology>
    </subcellularLocation>
</comment>
<feature type="transmembrane region" description="Helical" evidence="6">
    <location>
        <begin position="175"/>
        <end position="201"/>
    </location>
</feature>
<dbReference type="Pfam" id="PF00902">
    <property type="entry name" value="TatC"/>
    <property type="match status" value="1"/>
</dbReference>
<keyword evidence="7" id="KW-0496">Mitochondrion</keyword>
<dbReference type="PANTHER" id="PTHR30371:SF0">
    <property type="entry name" value="SEC-INDEPENDENT PROTEIN TRANSLOCASE PROTEIN TATC, CHLOROPLASTIC-RELATED"/>
    <property type="match status" value="1"/>
</dbReference>
<evidence type="ECO:0000313" key="7">
    <source>
        <dbReference type="EMBL" id="BBH42939.1"/>
    </source>
</evidence>
<organism evidence="7">
    <name type="scientific">Marophrys sp. SRT127</name>
    <dbReference type="NCBI Taxonomy" id="2488311"/>
    <lineage>
        <taxon>Eukaryota</taxon>
        <taxon>Haptista</taxon>
        <taxon>Centroplasthelida</taxon>
        <taxon>Panacanthocystida</taxon>
        <taxon>Acanthocystida</taxon>
        <taxon>Marophrys</taxon>
    </lineage>
</organism>
<feature type="transmembrane region" description="Helical" evidence="6">
    <location>
        <begin position="142"/>
        <end position="163"/>
    </location>
</feature>
<dbReference type="InterPro" id="IPR002033">
    <property type="entry name" value="TatC"/>
</dbReference>
<evidence type="ECO:0000256" key="2">
    <source>
        <dbReference type="ARBA" id="ARBA00008882"/>
    </source>
</evidence>
<evidence type="ECO:0000256" key="4">
    <source>
        <dbReference type="ARBA" id="ARBA00022989"/>
    </source>
</evidence>
<dbReference type="GO" id="GO:0009977">
    <property type="term" value="F:proton motive force dependent protein transmembrane transporter activity"/>
    <property type="evidence" value="ECO:0007669"/>
    <property type="project" value="TreeGrafter"/>
</dbReference>
<evidence type="ECO:0000256" key="1">
    <source>
        <dbReference type="ARBA" id="ARBA00004141"/>
    </source>
</evidence>
<gene>
    <name evidence="7" type="primary">tatC</name>
</gene>
<dbReference type="PANTHER" id="PTHR30371">
    <property type="entry name" value="SEC-INDEPENDENT PROTEIN TRANSLOCASE PROTEIN TATC"/>
    <property type="match status" value="1"/>
</dbReference>
<feature type="transmembrane region" description="Helical" evidence="6">
    <location>
        <begin position="12"/>
        <end position="32"/>
    </location>
</feature>
<name>A0A455RE57_9EUKA</name>
<dbReference type="GO" id="GO:0043953">
    <property type="term" value="P:protein transport by the Tat complex"/>
    <property type="evidence" value="ECO:0007669"/>
    <property type="project" value="TreeGrafter"/>
</dbReference>
<dbReference type="EMBL" id="AP019310">
    <property type="protein sequence ID" value="BBH42939.1"/>
    <property type="molecule type" value="Genomic_DNA"/>
</dbReference>
<keyword evidence="3 6" id="KW-0812">Transmembrane</keyword>
<geneLocation type="mitochondrion" evidence="7"/>
<evidence type="ECO:0000256" key="5">
    <source>
        <dbReference type="ARBA" id="ARBA00023136"/>
    </source>
</evidence>
<reference evidence="7" key="1">
    <citation type="journal article" date="2019" name="Sci. Rep.">
        <title>Horizontally-acquired genetic elements in the mitochondrial genome of a centrohelid Marophrys sp. SRT127.</title>
        <authorList>
            <person name="Nishimura Y."/>
            <person name="Shiratori T."/>
            <person name="Ishida K."/>
            <person name="Hashimoto T."/>
            <person name="Ohkuma M."/>
            <person name="Inagaki Y."/>
        </authorList>
    </citation>
    <scope>NUCLEOTIDE SEQUENCE</scope>
    <source>
        <strain evidence="7">SRT127</strain>
    </source>
</reference>
<evidence type="ECO:0000256" key="6">
    <source>
        <dbReference type="SAM" id="Phobius"/>
    </source>
</evidence>
<dbReference type="AlphaFoldDB" id="A0A455RE57"/>
<keyword evidence="5 6" id="KW-0472">Membrane</keyword>
<proteinExistence type="inferred from homology"/>
<evidence type="ECO:0000256" key="3">
    <source>
        <dbReference type="ARBA" id="ARBA00022692"/>
    </source>
</evidence>
<accession>A0A455RE57</accession>
<dbReference type="GO" id="GO:0033281">
    <property type="term" value="C:TAT protein transport complex"/>
    <property type="evidence" value="ECO:0007669"/>
    <property type="project" value="TreeGrafter"/>
</dbReference>
<feature type="transmembrane region" description="Helical" evidence="6">
    <location>
        <begin position="304"/>
        <end position="323"/>
    </location>
</feature>
<comment type="similarity">
    <text evidence="2">Belongs to the TatC family.</text>
</comment>
<keyword evidence="4 6" id="KW-1133">Transmembrane helix</keyword>
<protein>
    <submittedName>
        <fullName evidence="7">Sec-independent protein translocase TatC</fullName>
    </submittedName>
</protein>